<evidence type="ECO:0000313" key="5">
    <source>
        <dbReference type="EMBL" id="KAA6354797.1"/>
    </source>
</evidence>
<dbReference type="InterPro" id="IPR000008">
    <property type="entry name" value="C2_dom"/>
</dbReference>
<keyword evidence="1" id="KW-0479">Metal-binding</keyword>
<dbReference type="OrthoDB" id="67700at2759"/>
<feature type="domain" description="C2" evidence="4">
    <location>
        <begin position="23"/>
        <end position="128"/>
    </location>
</feature>
<feature type="region of interest" description="Disordered" evidence="3">
    <location>
        <begin position="1"/>
        <end position="32"/>
    </location>
</feature>
<evidence type="ECO:0000259" key="4">
    <source>
        <dbReference type="PROSITE" id="PS50004"/>
    </source>
</evidence>
<evidence type="ECO:0000256" key="1">
    <source>
        <dbReference type="ARBA" id="ARBA00022723"/>
    </source>
</evidence>
<dbReference type="Gene3D" id="2.60.40.150">
    <property type="entry name" value="C2 domain"/>
    <property type="match status" value="1"/>
</dbReference>
<protein>
    <recommendedName>
        <fullName evidence="4">C2 domain-containing protein</fullName>
    </recommendedName>
</protein>
<feature type="compositionally biased region" description="Basic and acidic residues" evidence="3">
    <location>
        <begin position="1"/>
        <end position="22"/>
    </location>
</feature>
<comment type="caution">
    <text evidence="5">The sequence shown here is derived from an EMBL/GenBank/DDBJ whole genome shotgun (WGS) entry which is preliminary data.</text>
</comment>
<dbReference type="InterPro" id="IPR035892">
    <property type="entry name" value="C2_domain_sf"/>
</dbReference>
<dbReference type="Pfam" id="PF00168">
    <property type="entry name" value="C2"/>
    <property type="match status" value="1"/>
</dbReference>
<sequence length="128" mass="15017">MQEQEQKKELVKQKDVEQKIEEDQQDNEQEFEQEIDLKKGKVKITVIGVKDVTGVDSNGKSDPFIVLKVGEIKNQTKKVKNTLNAEYNETFEFKYDSTRTEDRQIHFELWDYDTFSDNDQIGKLDVPV</sequence>
<feature type="compositionally biased region" description="Acidic residues" evidence="3">
    <location>
        <begin position="23"/>
        <end position="32"/>
    </location>
</feature>
<gene>
    <name evidence="5" type="ORF">EZS28_049676</name>
</gene>
<keyword evidence="2" id="KW-0106">Calcium</keyword>
<dbReference type="EMBL" id="SNRW01035692">
    <property type="protein sequence ID" value="KAA6354797.1"/>
    <property type="molecule type" value="Genomic_DNA"/>
</dbReference>
<reference evidence="5 6" key="1">
    <citation type="submission" date="2019-03" db="EMBL/GenBank/DDBJ databases">
        <title>Single cell metagenomics reveals metabolic interactions within the superorganism composed of flagellate Streblomastix strix and complex community of Bacteroidetes bacteria on its surface.</title>
        <authorList>
            <person name="Treitli S.C."/>
            <person name="Kolisko M."/>
            <person name="Husnik F."/>
            <person name="Keeling P."/>
            <person name="Hampl V."/>
        </authorList>
    </citation>
    <scope>NUCLEOTIDE SEQUENCE [LARGE SCALE GENOMIC DNA]</scope>
    <source>
        <strain evidence="5">ST1C</strain>
    </source>
</reference>
<dbReference type="Proteomes" id="UP000324800">
    <property type="component" value="Unassembled WGS sequence"/>
</dbReference>
<proteinExistence type="predicted"/>
<accession>A0A5J4T9C3</accession>
<evidence type="ECO:0000256" key="3">
    <source>
        <dbReference type="SAM" id="MobiDB-lite"/>
    </source>
</evidence>
<dbReference type="AlphaFoldDB" id="A0A5J4T9C3"/>
<dbReference type="CDD" id="cd00030">
    <property type="entry name" value="C2"/>
    <property type="match status" value="1"/>
</dbReference>
<dbReference type="PRINTS" id="PR00360">
    <property type="entry name" value="C2DOMAIN"/>
</dbReference>
<dbReference type="SUPFAM" id="SSF49562">
    <property type="entry name" value="C2 domain (Calcium/lipid-binding domain, CaLB)"/>
    <property type="match status" value="1"/>
</dbReference>
<dbReference type="GO" id="GO:0046872">
    <property type="term" value="F:metal ion binding"/>
    <property type="evidence" value="ECO:0007669"/>
    <property type="project" value="UniProtKB-KW"/>
</dbReference>
<evidence type="ECO:0000256" key="2">
    <source>
        <dbReference type="ARBA" id="ARBA00022837"/>
    </source>
</evidence>
<name>A0A5J4T9C3_9EUKA</name>
<dbReference type="SMART" id="SM00239">
    <property type="entry name" value="C2"/>
    <property type="match status" value="1"/>
</dbReference>
<dbReference type="PANTHER" id="PTHR45911">
    <property type="entry name" value="C2 DOMAIN-CONTAINING PROTEIN"/>
    <property type="match status" value="1"/>
</dbReference>
<evidence type="ECO:0000313" key="6">
    <source>
        <dbReference type="Proteomes" id="UP000324800"/>
    </source>
</evidence>
<dbReference type="PROSITE" id="PS50004">
    <property type="entry name" value="C2"/>
    <property type="match status" value="1"/>
</dbReference>
<organism evidence="5 6">
    <name type="scientific">Streblomastix strix</name>
    <dbReference type="NCBI Taxonomy" id="222440"/>
    <lineage>
        <taxon>Eukaryota</taxon>
        <taxon>Metamonada</taxon>
        <taxon>Preaxostyla</taxon>
        <taxon>Oxymonadida</taxon>
        <taxon>Streblomastigidae</taxon>
        <taxon>Streblomastix</taxon>
    </lineage>
</organism>